<evidence type="ECO:0000313" key="5">
    <source>
        <dbReference type="Proteomes" id="UP000019222"/>
    </source>
</evidence>
<dbReference type="KEGG" id="cvt:B843_08425"/>
<dbReference type="InterPro" id="IPR050570">
    <property type="entry name" value="Cell_wall_metabolism_enzyme"/>
</dbReference>
<dbReference type="AlphaFoldDB" id="W5Y2F0"/>
<evidence type="ECO:0000256" key="1">
    <source>
        <dbReference type="ARBA" id="ARBA00022729"/>
    </source>
</evidence>
<dbReference type="HOGENOM" id="CLU_077601_4_0_11"/>
<dbReference type="STRING" id="1224164.B843_08425"/>
<feature type="region of interest" description="Disordered" evidence="2">
    <location>
        <begin position="1"/>
        <end position="22"/>
    </location>
</feature>
<keyword evidence="5" id="KW-1185">Reference proteome</keyword>
<accession>W5Y2F0</accession>
<keyword evidence="1" id="KW-0732">Signal</keyword>
<dbReference type="GO" id="GO:0004222">
    <property type="term" value="F:metalloendopeptidase activity"/>
    <property type="evidence" value="ECO:0007669"/>
    <property type="project" value="TreeGrafter"/>
</dbReference>
<evidence type="ECO:0000313" key="4">
    <source>
        <dbReference type="EMBL" id="AHI23070.1"/>
    </source>
</evidence>
<dbReference type="InterPro" id="IPR016047">
    <property type="entry name" value="M23ase_b-sheet_dom"/>
</dbReference>
<dbReference type="Gene3D" id="2.70.70.10">
    <property type="entry name" value="Glucose Permease (Domain IIA)"/>
    <property type="match status" value="1"/>
</dbReference>
<sequence>MAVAGPARAYVNPATGGPSPRGVVRGFDNPPQNWLPGHRGVDLDARVGQAILSAGSGRVAFAGTVAGVPAVSVDHAGGIRTTYQPVAALVREGEEVAEGQPIGTLLPTTDGSRGLHWGARTGPNEYVNPLGLLAPPKIRLKPQPGG</sequence>
<dbReference type="SUPFAM" id="SSF51261">
    <property type="entry name" value="Duplicated hybrid motif"/>
    <property type="match status" value="1"/>
</dbReference>
<dbReference type="Pfam" id="PF01551">
    <property type="entry name" value="Peptidase_M23"/>
    <property type="match status" value="1"/>
</dbReference>
<organism evidence="4 5">
    <name type="scientific">Corynebacterium vitaeruminis DSM 20294</name>
    <dbReference type="NCBI Taxonomy" id="1224164"/>
    <lineage>
        <taxon>Bacteria</taxon>
        <taxon>Bacillati</taxon>
        <taxon>Actinomycetota</taxon>
        <taxon>Actinomycetes</taxon>
        <taxon>Mycobacteriales</taxon>
        <taxon>Corynebacteriaceae</taxon>
        <taxon>Corynebacterium</taxon>
    </lineage>
</organism>
<dbReference type="eggNOG" id="COG0739">
    <property type="taxonomic scope" value="Bacteria"/>
</dbReference>
<name>W5Y2F0_9CORY</name>
<dbReference type="PANTHER" id="PTHR21666">
    <property type="entry name" value="PEPTIDASE-RELATED"/>
    <property type="match status" value="1"/>
</dbReference>
<protein>
    <submittedName>
        <fullName evidence="4">M23 peptidase domain-containing protein</fullName>
    </submittedName>
</protein>
<dbReference type="Proteomes" id="UP000019222">
    <property type="component" value="Chromosome"/>
</dbReference>
<evidence type="ECO:0000259" key="3">
    <source>
        <dbReference type="Pfam" id="PF01551"/>
    </source>
</evidence>
<proteinExistence type="predicted"/>
<dbReference type="EMBL" id="CP004353">
    <property type="protein sequence ID" value="AHI23070.1"/>
    <property type="molecule type" value="Genomic_DNA"/>
</dbReference>
<gene>
    <name evidence="4" type="ORF">B843_08425</name>
</gene>
<feature type="domain" description="M23ase beta-sheet core" evidence="3">
    <location>
        <begin position="37"/>
        <end position="129"/>
    </location>
</feature>
<dbReference type="PANTHER" id="PTHR21666:SF289">
    <property type="entry name" value="L-ALA--D-GLU ENDOPEPTIDASE"/>
    <property type="match status" value="1"/>
</dbReference>
<dbReference type="CDD" id="cd12797">
    <property type="entry name" value="M23_peptidase"/>
    <property type="match status" value="1"/>
</dbReference>
<reference evidence="4 5" key="1">
    <citation type="submission" date="2013-02" db="EMBL/GenBank/DDBJ databases">
        <title>The complete genome sequence of Corynebacterium vitaeruminis DSM 20294.</title>
        <authorList>
            <person name="Ruckert C."/>
            <person name="Albersmeier A."/>
            <person name="Kalinowski J."/>
        </authorList>
    </citation>
    <scope>NUCLEOTIDE SEQUENCE [LARGE SCALE GENOMIC DNA]</scope>
    <source>
        <strain evidence="5">ATCC 10234</strain>
    </source>
</reference>
<dbReference type="PATRIC" id="fig|1224164.3.peg.1699"/>
<evidence type="ECO:0000256" key="2">
    <source>
        <dbReference type="SAM" id="MobiDB-lite"/>
    </source>
</evidence>
<dbReference type="InterPro" id="IPR011055">
    <property type="entry name" value="Dup_hybrid_motif"/>
</dbReference>